<evidence type="ECO:0000313" key="3">
    <source>
        <dbReference type="Proteomes" id="UP000004080"/>
    </source>
</evidence>
<keyword evidence="3" id="KW-1185">Reference proteome</keyword>
<evidence type="ECO:0000259" key="1">
    <source>
        <dbReference type="Pfam" id="PF13280"/>
    </source>
</evidence>
<dbReference type="Pfam" id="PF13280">
    <property type="entry name" value="WYL"/>
    <property type="match status" value="1"/>
</dbReference>
<dbReference type="Proteomes" id="UP000004080">
    <property type="component" value="Unassembled WGS sequence"/>
</dbReference>
<gene>
    <name evidence="2" type="ORF">A374_14415</name>
</gene>
<dbReference type="STRING" id="1196324.A374_14415"/>
<organism evidence="2 3">
    <name type="scientific">Fictibacillus macauensis ZFHKF-1</name>
    <dbReference type="NCBI Taxonomy" id="1196324"/>
    <lineage>
        <taxon>Bacteria</taxon>
        <taxon>Bacillati</taxon>
        <taxon>Bacillota</taxon>
        <taxon>Bacilli</taxon>
        <taxon>Bacillales</taxon>
        <taxon>Fictibacillaceae</taxon>
        <taxon>Fictibacillus</taxon>
    </lineage>
</organism>
<reference evidence="2 3" key="1">
    <citation type="journal article" date="2012" name="J. Bacteriol.">
        <title>Genome of Bacillus macauensis ZFHKF-1, a Long-Chain-Forming Bacterium.</title>
        <authorList>
            <person name="Cai L."/>
            <person name="Zhang T."/>
        </authorList>
    </citation>
    <scope>NUCLEOTIDE SEQUENCE [LARGE SCALE GENOMIC DNA]</scope>
    <source>
        <strain evidence="2 3">ZFHKF-1</strain>
    </source>
</reference>
<dbReference type="AlphaFoldDB" id="I8IYI7"/>
<dbReference type="PROSITE" id="PS52050">
    <property type="entry name" value="WYL"/>
    <property type="match status" value="1"/>
</dbReference>
<protein>
    <recommendedName>
        <fullName evidence="1">WYL domain-containing protein</fullName>
    </recommendedName>
</protein>
<evidence type="ECO:0000313" key="2">
    <source>
        <dbReference type="EMBL" id="EIT84531.1"/>
    </source>
</evidence>
<sequence length="72" mass="8289">MTISTAVVKCIEHKASLKIMYRSSDGRFSERVILPLSLREELLTAYCFLRKQVRSFALSSIYAYSYQASSWS</sequence>
<accession>I8IYI7</accession>
<proteinExistence type="predicted"/>
<dbReference type="InterPro" id="IPR026881">
    <property type="entry name" value="WYL_dom"/>
</dbReference>
<comment type="caution">
    <text evidence="2">The sequence shown here is derived from an EMBL/GenBank/DDBJ whole genome shotgun (WGS) entry which is preliminary data.</text>
</comment>
<name>I8IYI7_9BACL</name>
<feature type="domain" description="WYL" evidence="1">
    <location>
        <begin position="5"/>
        <end position="61"/>
    </location>
</feature>
<dbReference type="EMBL" id="AKKV01000031">
    <property type="protein sequence ID" value="EIT84531.1"/>
    <property type="molecule type" value="Genomic_DNA"/>
</dbReference>